<dbReference type="NCBIfam" id="TIGR04376">
    <property type="entry name" value="TIGR04376 family protein"/>
    <property type="match status" value="1"/>
</dbReference>
<dbReference type="AlphaFoldDB" id="A0A7C3ZLH1"/>
<dbReference type="PANTHER" id="PTHR31088:SF6">
    <property type="entry name" value="PHAGE SHOCK PROTEIN A"/>
    <property type="match status" value="1"/>
</dbReference>
<sequence>MSVFENIGSFFETRLDEFLRNHPHLQLQALEEQLREQEEDTLKLIRDFQIKEKQLQEQILSTAEEIQKWHARIPTAKAAGREDLARAALEREGALLRQGNQLWGQMQGVKERIEKAKDIYRKIQGRRKEVQAKAAETAAARAKQVQDTETKGWNQSYQPRMGSSFDDLEQEFRRLETEDELERMKRNLGR</sequence>
<feature type="region of interest" description="Disordered" evidence="3">
    <location>
        <begin position="141"/>
        <end position="165"/>
    </location>
</feature>
<evidence type="ECO:0000256" key="2">
    <source>
        <dbReference type="SAM" id="Coils"/>
    </source>
</evidence>
<accession>A0A7C3ZLH1</accession>
<evidence type="ECO:0000313" key="4">
    <source>
        <dbReference type="EMBL" id="HGG01805.1"/>
    </source>
</evidence>
<feature type="coiled-coil region" evidence="2">
    <location>
        <begin position="106"/>
        <end position="133"/>
    </location>
</feature>
<dbReference type="EMBL" id="DSPX01000144">
    <property type="protein sequence ID" value="HGG01805.1"/>
    <property type="molecule type" value="Genomic_DNA"/>
</dbReference>
<dbReference type="InterPro" id="IPR007157">
    <property type="entry name" value="PspA_VIPP1"/>
</dbReference>
<protein>
    <submittedName>
        <fullName evidence="4">TIGR04376 family protein</fullName>
    </submittedName>
</protein>
<name>A0A7C3ZLH1_9CYAN</name>
<evidence type="ECO:0000256" key="3">
    <source>
        <dbReference type="SAM" id="MobiDB-lite"/>
    </source>
</evidence>
<gene>
    <name evidence="4" type="ORF">ENR15_14445</name>
</gene>
<evidence type="ECO:0000256" key="1">
    <source>
        <dbReference type="ARBA" id="ARBA00043985"/>
    </source>
</evidence>
<organism evidence="4">
    <name type="scientific">Planktothricoides sp. SpSt-374</name>
    <dbReference type="NCBI Taxonomy" id="2282167"/>
    <lineage>
        <taxon>Bacteria</taxon>
        <taxon>Bacillati</taxon>
        <taxon>Cyanobacteriota</taxon>
        <taxon>Cyanophyceae</taxon>
        <taxon>Oscillatoriophycideae</taxon>
        <taxon>Oscillatoriales</taxon>
        <taxon>Oscillatoriaceae</taxon>
        <taxon>Planktothricoides</taxon>
    </lineage>
</organism>
<dbReference type="InterPro" id="IPR030816">
    <property type="entry name" value="CHP04376"/>
</dbReference>
<comment type="similarity">
    <text evidence="1">Belongs to the PspA/Vipp/IM30 family.</text>
</comment>
<reference evidence="4" key="1">
    <citation type="journal article" date="2020" name="mSystems">
        <title>Genome- and Community-Level Interaction Insights into Carbon Utilization and Element Cycling Functions of Hydrothermarchaeota in Hydrothermal Sediment.</title>
        <authorList>
            <person name="Zhou Z."/>
            <person name="Liu Y."/>
            <person name="Xu W."/>
            <person name="Pan J."/>
            <person name="Luo Z.H."/>
            <person name="Li M."/>
        </authorList>
    </citation>
    <scope>NUCLEOTIDE SEQUENCE [LARGE SCALE GENOMIC DNA]</scope>
    <source>
        <strain evidence="4">SpSt-374</strain>
    </source>
</reference>
<comment type="caution">
    <text evidence="4">The sequence shown here is derived from an EMBL/GenBank/DDBJ whole genome shotgun (WGS) entry which is preliminary data.</text>
</comment>
<proteinExistence type="inferred from homology"/>
<dbReference type="PANTHER" id="PTHR31088">
    <property type="entry name" value="MEMBRANE-ASSOCIATED PROTEIN VIPP1, CHLOROPLASTIC"/>
    <property type="match status" value="1"/>
</dbReference>
<keyword evidence="2" id="KW-0175">Coiled coil</keyword>